<dbReference type="InParanoid" id="A0A078AJA2"/>
<feature type="region of interest" description="Disordered" evidence="1">
    <location>
        <begin position="178"/>
        <end position="199"/>
    </location>
</feature>
<dbReference type="EMBL" id="CCKQ01010461">
    <property type="protein sequence ID" value="CDW81976.1"/>
    <property type="molecule type" value="Genomic_DNA"/>
</dbReference>
<reference evidence="2 3" key="1">
    <citation type="submission" date="2014-06" db="EMBL/GenBank/DDBJ databases">
        <authorList>
            <person name="Swart Estienne"/>
        </authorList>
    </citation>
    <scope>NUCLEOTIDE SEQUENCE [LARGE SCALE GENOMIC DNA]</scope>
    <source>
        <strain evidence="2 3">130c</strain>
    </source>
</reference>
<feature type="compositionally biased region" description="Acidic residues" evidence="1">
    <location>
        <begin position="178"/>
        <end position="188"/>
    </location>
</feature>
<evidence type="ECO:0000313" key="3">
    <source>
        <dbReference type="Proteomes" id="UP000039865"/>
    </source>
</evidence>
<keyword evidence="3" id="KW-1185">Reference proteome</keyword>
<dbReference type="AlphaFoldDB" id="A0A078AJA2"/>
<proteinExistence type="predicted"/>
<organism evidence="2 3">
    <name type="scientific">Stylonychia lemnae</name>
    <name type="common">Ciliate</name>
    <dbReference type="NCBI Taxonomy" id="5949"/>
    <lineage>
        <taxon>Eukaryota</taxon>
        <taxon>Sar</taxon>
        <taxon>Alveolata</taxon>
        <taxon>Ciliophora</taxon>
        <taxon>Intramacronucleata</taxon>
        <taxon>Spirotrichea</taxon>
        <taxon>Stichotrichia</taxon>
        <taxon>Sporadotrichida</taxon>
        <taxon>Oxytrichidae</taxon>
        <taxon>Stylonychinae</taxon>
        <taxon>Stylonychia</taxon>
    </lineage>
</organism>
<evidence type="ECO:0000256" key="1">
    <source>
        <dbReference type="SAM" id="MobiDB-lite"/>
    </source>
</evidence>
<gene>
    <name evidence="2" type="primary">Contig8773.g9363</name>
    <name evidence="2" type="ORF">STYLEM_11000</name>
</gene>
<accession>A0A078AJA2</accession>
<name>A0A078AJA2_STYLE</name>
<dbReference type="Proteomes" id="UP000039865">
    <property type="component" value="Unassembled WGS sequence"/>
</dbReference>
<sequence length="334" mass="39498">MLLDKTDPSNLYYSLLDQDNKSKDSTSNNQQQQQLHQSPINIEDSYQQLDQEQTQHRQDNIQRMHYQNKSQNINSESQINSQMNLGEQFTFNSQKEVSGINHVDLGAQPTFLFSEDQKSQNQEERMQIIQTLNQNIQKKRKRLSWSPGVMVQSYYPNQRIVQGYPFPEQINHQYLPEEEAEDEEDMMQEEYNQTQEEHGEDRIMSYENQNDQMRFVNMRFQANHIQFPTQAHHNHYNPELKGQLKTQLRLNLDHLEDNELGLSPHSINHAQDPHQSLGEQNFQKMMIKSSHQSILDDPTQSIFLKQSSMIYMIFMALCSWEYTQQVTQLASKLL</sequence>
<protein>
    <submittedName>
        <fullName evidence="2">Uncharacterized protein</fullName>
    </submittedName>
</protein>
<evidence type="ECO:0000313" key="2">
    <source>
        <dbReference type="EMBL" id="CDW81976.1"/>
    </source>
</evidence>